<feature type="region of interest" description="Disordered" evidence="1">
    <location>
        <begin position="519"/>
        <end position="549"/>
    </location>
</feature>
<evidence type="ECO:0000313" key="2">
    <source>
        <dbReference type="EMBL" id="MDD9206231.1"/>
    </source>
</evidence>
<gene>
    <name evidence="2" type="ORF">PU560_07075</name>
</gene>
<feature type="compositionally biased region" description="Basic and acidic residues" evidence="1">
    <location>
        <begin position="446"/>
        <end position="458"/>
    </location>
</feature>
<evidence type="ECO:0000313" key="3">
    <source>
        <dbReference type="Proteomes" id="UP001165561"/>
    </source>
</evidence>
<keyword evidence="3" id="KW-1185">Reference proteome</keyword>
<reference evidence="2" key="1">
    <citation type="submission" date="2023-02" db="EMBL/GenBank/DDBJ databases">
        <title>Georgenia sp.10Sc9-8, isolated from a soil sample collected from the Taklamakan desert.</title>
        <authorList>
            <person name="Liu S."/>
        </authorList>
    </citation>
    <scope>NUCLEOTIDE SEQUENCE</scope>
    <source>
        <strain evidence="2">10Sc9-8</strain>
    </source>
</reference>
<organism evidence="2 3">
    <name type="scientific">Georgenia halotolerans</name>
    <dbReference type="NCBI Taxonomy" id="3028317"/>
    <lineage>
        <taxon>Bacteria</taxon>
        <taxon>Bacillati</taxon>
        <taxon>Actinomycetota</taxon>
        <taxon>Actinomycetes</taxon>
        <taxon>Micrococcales</taxon>
        <taxon>Bogoriellaceae</taxon>
        <taxon>Georgenia</taxon>
    </lineage>
</organism>
<protein>
    <submittedName>
        <fullName evidence="2">Uncharacterized protein</fullName>
    </submittedName>
</protein>
<name>A0ABT5TZB8_9MICO</name>
<accession>A0ABT5TZB8</accession>
<evidence type="ECO:0000256" key="1">
    <source>
        <dbReference type="SAM" id="MobiDB-lite"/>
    </source>
</evidence>
<feature type="compositionally biased region" description="Basic and acidic residues" evidence="1">
    <location>
        <begin position="523"/>
        <end position="549"/>
    </location>
</feature>
<proteinExistence type="predicted"/>
<feature type="region of interest" description="Disordered" evidence="1">
    <location>
        <begin position="441"/>
        <end position="479"/>
    </location>
</feature>
<sequence>MSEHRSLVSYLRRGARTALTGQGGADLDLVLGADDAEETVQVRGLQLAGPEHTRGIAPTAVRKHVPAAGSTDMRAGGLPYVEWHDPALPWALTPTAPQGGRLPPFLALLCVPEGDDDWLQAGTMPVPRALVHLPDGLPDPAAYELMAHVEDPDADAPAGAPGPRAFSRMLCPQRLAPRTRYVALVVPLYERGRLAGLGEPVPDGAGYAWQAGEDSATLPVYLSWRFTTGSGRGAEDMLRDLHAVPPTGRTAELPVAPDATAALLPALQGGRVTERAIFPVQPPTPPQPDPDHGPALDVSAARAAGRLPMPAYGRTFADGAEPGDASAPRWYTEANLDPSLRVMAGHGAAIVRRRQDEIVQFVLDSAGQLEEANAVVSRAHTAMTLTGRVHERLAGMPTSTWSRLLGPAAARTRQGPGSFVTWVAGSSDDVLQDPTLHRAMAAGGPLDRDRSPRGDPADAVRATTEDAATSPTVPGADPLGDALRTLDARTATTAGVVVPGKEPIEEALDRVLSDPRVLQKAPELAEAHDARRARQDADRRRPDRPRLPAEVPDRAALGTAVAEALDPAHTVPPRIADRIDGLPPGPLPRRIPAEPVWPKPVVSELFAVDPRALSPGLADLPDDAVMGLDLDAAAVDAVVLGANSEVLRELRWRGVPHDPLASPVRRAFDAPAAG</sequence>
<dbReference type="EMBL" id="JARACI010000820">
    <property type="protein sequence ID" value="MDD9206231.1"/>
    <property type="molecule type" value="Genomic_DNA"/>
</dbReference>
<comment type="caution">
    <text evidence="2">The sequence shown here is derived from an EMBL/GenBank/DDBJ whole genome shotgun (WGS) entry which is preliminary data.</text>
</comment>
<dbReference type="Proteomes" id="UP001165561">
    <property type="component" value="Unassembled WGS sequence"/>
</dbReference>
<feature type="non-terminal residue" evidence="2">
    <location>
        <position position="674"/>
    </location>
</feature>